<protein>
    <submittedName>
        <fullName evidence="2">Uncharacterized protein</fullName>
    </submittedName>
</protein>
<evidence type="ECO:0000313" key="3">
    <source>
        <dbReference type="Proteomes" id="UP001363010"/>
    </source>
</evidence>
<evidence type="ECO:0000256" key="1">
    <source>
        <dbReference type="SAM" id="MobiDB-lite"/>
    </source>
</evidence>
<dbReference type="RefSeq" id="WP_340364265.1">
    <property type="nucleotide sequence ID" value="NZ_JBBKZV010000007.1"/>
</dbReference>
<organism evidence="2 3">
    <name type="scientific">Variovorax humicola</name>
    <dbReference type="NCBI Taxonomy" id="1769758"/>
    <lineage>
        <taxon>Bacteria</taxon>
        <taxon>Pseudomonadati</taxon>
        <taxon>Pseudomonadota</taxon>
        <taxon>Betaproteobacteria</taxon>
        <taxon>Burkholderiales</taxon>
        <taxon>Comamonadaceae</taxon>
        <taxon>Variovorax</taxon>
    </lineage>
</organism>
<reference evidence="2 3" key="1">
    <citation type="submission" date="2024-03" db="EMBL/GenBank/DDBJ databases">
        <title>Novel species of the genus Variovorax.</title>
        <authorList>
            <person name="Liu Q."/>
            <person name="Xin Y.-H."/>
        </authorList>
    </citation>
    <scope>NUCLEOTIDE SEQUENCE [LARGE SCALE GENOMIC DNA]</scope>
    <source>
        <strain evidence="2 3">KACC 18501</strain>
    </source>
</reference>
<accession>A0ABU8VZI2</accession>
<name>A0ABU8VZI2_9BURK</name>
<gene>
    <name evidence="2" type="ORF">WKW80_14465</name>
</gene>
<keyword evidence="3" id="KW-1185">Reference proteome</keyword>
<proteinExistence type="predicted"/>
<dbReference type="EMBL" id="JBBKZV010000007">
    <property type="protein sequence ID" value="MEJ8823226.1"/>
    <property type="molecule type" value="Genomic_DNA"/>
</dbReference>
<evidence type="ECO:0000313" key="2">
    <source>
        <dbReference type="EMBL" id="MEJ8823226.1"/>
    </source>
</evidence>
<sequence>MAAALQPKNLVAVSVLVAVIGRRTFKRPIAEQTQDLPAGAPLPDGGKPQIE</sequence>
<comment type="caution">
    <text evidence="2">The sequence shown here is derived from an EMBL/GenBank/DDBJ whole genome shotgun (WGS) entry which is preliminary data.</text>
</comment>
<feature type="region of interest" description="Disordered" evidence="1">
    <location>
        <begin position="30"/>
        <end position="51"/>
    </location>
</feature>
<dbReference type="Proteomes" id="UP001363010">
    <property type="component" value="Unassembled WGS sequence"/>
</dbReference>